<dbReference type="EMBL" id="MBFR01000660">
    <property type="protein sequence ID" value="PVU86510.1"/>
    <property type="molecule type" value="Genomic_DNA"/>
</dbReference>
<dbReference type="InterPro" id="IPR003593">
    <property type="entry name" value="AAA+_ATPase"/>
</dbReference>
<organism evidence="4 5">
    <name type="scientific">Smittium simulii</name>
    <dbReference type="NCBI Taxonomy" id="133385"/>
    <lineage>
        <taxon>Eukaryota</taxon>
        <taxon>Fungi</taxon>
        <taxon>Fungi incertae sedis</taxon>
        <taxon>Zoopagomycota</taxon>
        <taxon>Kickxellomycotina</taxon>
        <taxon>Harpellomycetes</taxon>
        <taxon>Harpellales</taxon>
        <taxon>Legeriomycetaceae</taxon>
        <taxon>Smittium</taxon>
    </lineage>
</organism>
<keyword evidence="2" id="KW-0067">ATP-binding</keyword>
<dbReference type="PROSITE" id="PS00674">
    <property type="entry name" value="AAA"/>
    <property type="match status" value="1"/>
</dbReference>
<evidence type="ECO:0000313" key="4">
    <source>
        <dbReference type="EMBL" id="PVU86510.1"/>
    </source>
</evidence>
<dbReference type="GO" id="GO:0016887">
    <property type="term" value="F:ATP hydrolysis activity"/>
    <property type="evidence" value="ECO:0007669"/>
    <property type="project" value="InterPro"/>
</dbReference>
<dbReference type="InterPro" id="IPR003959">
    <property type="entry name" value="ATPase_AAA_core"/>
</dbReference>
<proteinExistence type="predicted"/>
<comment type="caution">
    <text evidence="4">The sequence shown here is derived from an EMBL/GenBank/DDBJ whole genome shotgun (WGS) entry which is preliminary data.</text>
</comment>
<evidence type="ECO:0000256" key="2">
    <source>
        <dbReference type="ARBA" id="ARBA00022840"/>
    </source>
</evidence>
<dbReference type="STRING" id="133385.A0A2T9Y2F1"/>
<feature type="domain" description="AAA+ ATPase" evidence="3">
    <location>
        <begin position="482"/>
        <end position="629"/>
    </location>
</feature>
<dbReference type="InterPro" id="IPR003960">
    <property type="entry name" value="ATPase_AAA_CS"/>
</dbReference>
<evidence type="ECO:0000259" key="3">
    <source>
        <dbReference type="SMART" id="SM00382"/>
    </source>
</evidence>
<dbReference type="OrthoDB" id="5421at2759"/>
<keyword evidence="5" id="KW-1185">Reference proteome</keyword>
<keyword evidence="1" id="KW-0547">Nucleotide-binding</keyword>
<dbReference type="PANTHER" id="PTHR23077">
    <property type="entry name" value="AAA-FAMILY ATPASE"/>
    <property type="match status" value="1"/>
</dbReference>
<sequence length="716" mass="80476">MLQQGGSTDQELSEYFDNFIYCLKTKKINLKGYPYLDFNSSFNRQAGFYENFKDKSVKNTSLNISLGSCLKNISQNSPENISNEESTFFDKRKLNSETYQHNESQTNLDPSAKIFTKQISKLSELFQLYSKTANFNQLVNFNVPRVILLSGARKSGKTSVLKQAAKLSNMRITTLKISKYMYNSSSSRVLSVLQLFEQLASSQLNCQSDADSDDIYQNNSMHSEGYNILALDQLELLSAAKYKILHKWLSSVSKNIIIVGMYTTSSTASEKSFLSLFNIFDKQIQITLSDNDRVSFLEFLLRQYFGGKLNADFSKVAVFLAMNTLGNTIGDLLLIVKLAAQQLLLQSHSSNNPYDSNDMLLLLQSFEKINISIKDTKPESEISKTDKVDDTLMLKKTLVEKSKNVVQSELAVFSVTDYDKGFEGFGGYEKSVQNLKLWISLVQKNVFTNKISAQNDVDKNMGQEEQTANNNYKIKLNNSVDIPLGVLIYGPPGCGKTLLAQILAHELCRKIIKIDLSKLFSEFLGDSELYVRNLFKAASNNSSIILIDNLESIAAKRSIDGMENSVETRVLSTLLNELDGVANIKSSIDSDSQHNKIVVIATTSKIKDIDEAIIRPGRFSKLVHLPLPSNHDRCEIIKKLAKKTRLNPDIKFDEIAEATVDWSGAKLSLLHRDACYAASRESKKAICLEHNHYKEALQKIDSNCLQNAFKKNNNCN</sequence>
<evidence type="ECO:0000256" key="1">
    <source>
        <dbReference type="ARBA" id="ARBA00022741"/>
    </source>
</evidence>
<reference evidence="4 5" key="1">
    <citation type="journal article" date="2018" name="MBio">
        <title>Comparative Genomics Reveals the Core Gene Toolbox for the Fungus-Insect Symbiosis.</title>
        <authorList>
            <person name="Wang Y."/>
            <person name="Stata M."/>
            <person name="Wang W."/>
            <person name="Stajich J.E."/>
            <person name="White M.M."/>
            <person name="Moncalvo J.M."/>
        </authorList>
    </citation>
    <scope>NUCLEOTIDE SEQUENCE [LARGE SCALE GENOMIC DNA]</scope>
    <source>
        <strain evidence="4 5">SWE-8-4</strain>
    </source>
</reference>
<protein>
    <recommendedName>
        <fullName evidence="3">AAA+ ATPase domain-containing protein</fullName>
    </recommendedName>
</protein>
<dbReference type="InterPro" id="IPR027417">
    <property type="entry name" value="P-loop_NTPase"/>
</dbReference>
<dbReference type="PANTHER" id="PTHR23077:SF27">
    <property type="entry name" value="ATPASE FAMILY GENE 2 PROTEIN HOMOLOG A"/>
    <property type="match status" value="1"/>
</dbReference>
<dbReference type="Proteomes" id="UP000245383">
    <property type="component" value="Unassembled WGS sequence"/>
</dbReference>
<name>A0A2T9Y2F1_9FUNG</name>
<dbReference type="Pfam" id="PF17862">
    <property type="entry name" value="AAA_lid_3"/>
    <property type="match status" value="1"/>
</dbReference>
<dbReference type="SMART" id="SM00382">
    <property type="entry name" value="AAA"/>
    <property type="match status" value="2"/>
</dbReference>
<dbReference type="InterPro" id="IPR050168">
    <property type="entry name" value="AAA_ATPase_domain"/>
</dbReference>
<feature type="domain" description="AAA+ ATPase" evidence="3">
    <location>
        <begin position="143"/>
        <end position="348"/>
    </location>
</feature>
<dbReference type="Gene3D" id="1.10.8.60">
    <property type="match status" value="1"/>
</dbReference>
<dbReference type="GO" id="GO:0005737">
    <property type="term" value="C:cytoplasm"/>
    <property type="evidence" value="ECO:0007669"/>
    <property type="project" value="TreeGrafter"/>
</dbReference>
<dbReference type="InterPro" id="IPR041569">
    <property type="entry name" value="AAA_lid_3"/>
</dbReference>
<accession>A0A2T9Y2F1</accession>
<gene>
    <name evidence="4" type="ORF">BB561_006687</name>
</gene>
<evidence type="ECO:0000313" key="5">
    <source>
        <dbReference type="Proteomes" id="UP000245383"/>
    </source>
</evidence>
<dbReference type="Pfam" id="PF00004">
    <property type="entry name" value="AAA"/>
    <property type="match status" value="1"/>
</dbReference>
<dbReference type="CDD" id="cd19481">
    <property type="entry name" value="RecA-like_protease"/>
    <property type="match status" value="1"/>
</dbReference>
<dbReference type="Gene3D" id="3.40.50.300">
    <property type="entry name" value="P-loop containing nucleotide triphosphate hydrolases"/>
    <property type="match status" value="2"/>
</dbReference>
<dbReference type="AlphaFoldDB" id="A0A2T9Y2F1"/>
<dbReference type="GO" id="GO:0005524">
    <property type="term" value="F:ATP binding"/>
    <property type="evidence" value="ECO:0007669"/>
    <property type="project" value="UniProtKB-KW"/>
</dbReference>
<dbReference type="SUPFAM" id="SSF52540">
    <property type="entry name" value="P-loop containing nucleoside triphosphate hydrolases"/>
    <property type="match status" value="2"/>
</dbReference>